<proteinExistence type="predicted"/>
<name>A0AC61PK20_9FIRM</name>
<keyword evidence="2" id="KW-1185">Reference proteome</keyword>
<evidence type="ECO:0000313" key="2">
    <source>
        <dbReference type="Proteomes" id="UP000192328"/>
    </source>
</evidence>
<evidence type="ECO:0000313" key="1">
    <source>
        <dbReference type="EMBL" id="SMC51911.1"/>
    </source>
</evidence>
<reference evidence="1" key="1">
    <citation type="submission" date="2017-04" db="EMBL/GenBank/DDBJ databases">
        <authorList>
            <person name="Varghese N."/>
            <person name="Submissions S."/>
        </authorList>
    </citation>
    <scope>NUCLEOTIDE SEQUENCE</scope>
    <source>
        <strain evidence="1">WTE2008</strain>
    </source>
</reference>
<accession>A0AC61PK20</accession>
<organism evidence="1 2">
    <name type="scientific">Aristaeella lactis</name>
    <dbReference type="NCBI Taxonomy" id="3046383"/>
    <lineage>
        <taxon>Bacteria</taxon>
        <taxon>Bacillati</taxon>
        <taxon>Bacillota</taxon>
        <taxon>Clostridia</taxon>
        <taxon>Eubacteriales</taxon>
        <taxon>Aristaeellaceae</taxon>
        <taxon>Aristaeella</taxon>
    </lineage>
</organism>
<sequence>MHKKVIPAMILLIVFLFTCCASAEEDEAFYDPFEVYQGTVGNIAFAFPGIPLTVFHDADNEGVWTDSLQMWGNCAWDRAEYQLRSADIAPLLEGFKERYPEDSDEENTYQALYSFATYFISQLGGTTDTPAVDPENHLMTFCYTYPDTPDSTYRAKCYLDGTYAVCFNMKECDECEKAMSLFTPLTEEKQAMFDSIRFKHLIDFYGLPMVFPQEPVMGKDKGTVSSAFCMAEDYTNIMAQFVHVGFTFGDSPEEAEKTMKSMSENAMEMFGPASILSGTLSGDESEWTYDYVFMLDSQYNEILPEAFTWRGKTISGENGIWYLFCNDTETGRAWLNSMIDPSLQLSPDSALWMDENLVLTGEQPADGEPVSLRRFCKNFKALMLTGPEGIDGYSVDSVSVGEPVWNNGQWKRVLYLGYSDEFLVLSVSSEEEDALINEIEVFVNDQTDESLYALLTSWCAEAAECEPAEYHQLRKKKTDELISLNMQGKHYTLSGSHVDPDVEIGFNHMSVKALNPAALPVLADTLVGITPAEPVKTVRQFRDAWHKLNLTIFHGQFLLEDLDPVAQEDGTFMYPSLFGNGSVVSLITNAESIDSDIIFASIHSLDGDTGEVIDGGMLAHAALSGMEPQLAFYNSMMLAGNLNWDDLYYMDPAIGYNGKMLAFYVNEYEGEPFPLALVMDMALQEAPAEEAVSASDPV</sequence>
<dbReference type="Proteomes" id="UP000192328">
    <property type="component" value="Unassembled WGS sequence"/>
</dbReference>
<gene>
    <name evidence="1" type="ORF">SAMN06297397_1193</name>
</gene>
<comment type="caution">
    <text evidence="1">The sequence shown here is derived from an EMBL/GenBank/DDBJ whole genome shotgun (WGS) entry which is preliminary data.</text>
</comment>
<dbReference type="EMBL" id="FWXZ01000002">
    <property type="protein sequence ID" value="SMC51911.1"/>
    <property type="molecule type" value="Genomic_DNA"/>
</dbReference>
<protein>
    <submittedName>
        <fullName evidence="1">Uncharacterized protein</fullName>
    </submittedName>
</protein>